<dbReference type="GO" id="GO:0030943">
    <property type="term" value="F:mitochondrion targeting sequence binding"/>
    <property type="evidence" value="ECO:0007669"/>
    <property type="project" value="TreeGrafter"/>
</dbReference>
<name>A0A1R2B7L8_9CILI</name>
<evidence type="ECO:0000256" key="7">
    <source>
        <dbReference type="ARBA" id="ARBA00023136"/>
    </source>
</evidence>
<evidence type="ECO:0000313" key="10">
    <source>
        <dbReference type="Proteomes" id="UP000187209"/>
    </source>
</evidence>
<comment type="function">
    <text evidence="8">Essential core component of the TIM22 complex, a complex that mediates the import and insertion of multi-pass transmembrane proteins into the mitochondrial inner membrane. In the TIM22 complex, it constitutes the voltage-activated and signal-gated channel. Forms a twin-pore translocase that uses the membrane potential as external driving force in 2 voltage-dependent steps.</text>
</comment>
<keyword evidence="4 8" id="KW-0999">Mitochondrion inner membrane</keyword>
<dbReference type="GO" id="GO:0042721">
    <property type="term" value="C:TIM22 mitochondrial import inner membrane insertion complex"/>
    <property type="evidence" value="ECO:0007669"/>
    <property type="project" value="UniProtKB-UniRule"/>
</dbReference>
<dbReference type="EMBL" id="MPUH01000876">
    <property type="protein sequence ID" value="OMJ72752.1"/>
    <property type="molecule type" value="Genomic_DNA"/>
</dbReference>
<sequence>MEKSPVKLPTNDWTEEHRKLQALMLDDLSTKRDWKYVILKKRPQFDTPLPYEVSWSCVQHVTMALIGGYVMGCIFSLVMNMGDQAIAESSLSSRTQTIIYFRKSTSLMHKQGMSFGIFGSILFSYQCPLEQLRGRKDALNGFIGGAITGCYFAFSRRAPFRNYITGALGTGLLMTAFDLLLGF</sequence>
<reference evidence="9 10" key="1">
    <citation type="submission" date="2016-11" db="EMBL/GenBank/DDBJ databases">
        <title>The macronuclear genome of Stentor coeruleus: a giant cell with tiny introns.</title>
        <authorList>
            <person name="Slabodnick M."/>
            <person name="Ruby J.G."/>
            <person name="Reiff S.B."/>
            <person name="Swart E.C."/>
            <person name="Gosai S."/>
            <person name="Prabakaran S."/>
            <person name="Witkowska E."/>
            <person name="Larue G.E."/>
            <person name="Fisher S."/>
            <person name="Freeman R.M."/>
            <person name="Gunawardena J."/>
            <person name="Chu W."/>
            <person name="Stover N.A."/>
            <person name="Gregory B.D."/>
            <person name="Nowacki M."/>
            <person name="Derisi J."/>
            <person name="Roy S.W."/>
            <person name="Marshall W.F."/>
            <person name="Sood P."/>
        </authorList>
    </citation>
    <scope>NUCLEOTIDE SEQUENCE [LARGE SCALE GENOMIC DNA]</scope>
    <source>
        <strain evidence="9">WM001</strain>
    </source>
</reference>
<feature type="transmembrane region" description="Helical" evidence="8">
    <location>
        <begin position="160"/>
        <end position="181"/>
    </location>
</feature>
<evidence type="ECO:0000256" key="6">
    <source>
        <dbReference type="ARBA" id="ARBA00023128"/>
    </source>
</evidence>
<keyword evidence="8" id="KW-0811">Translocation</keyword>
<accession>A0A1R2B7L8</accession>
<dbReference type="AlphaFoldDB" id="A0A1R2B7L8"/>
<dbReference type="Pfam" id="PF02466">
    <property type="entry name" value="Tim17"/>
    <property type="match status" value="1"/>
</dbReference>
<comment type="subcellular location">
    <subcellularLocation>
        <location evidence="1 8">Mitochondrion inner membrane</location>
        <topology evidence="1 8">Multi-pass membrane protein</topology>
    </subcellularLocation>
</comment>
<proteinExistence type="inferred from homology"/>
<keyword evidence="3 8" id="KW-0812">Transmembrane</keyword>
<evidence type="ECO:0000256" key="1">
    <source>
        <dbReference type="ARBA" id="ARBA00004448"/>
    </source>
</evidence>
<dbReference type="OrthoDB" id="75343at2759"/>
<protein>
    <recommendedName>
        <fullName evidence="8">Mitochondrial import inner membrane translocase subunit TIM22</fullName>
    </recommendedName>
</protein>
<dbReference type="InterPro" id="IPR039175">
    <property type="entry name" value="TIM22"/>
</dbReference>
<keyword evidence="6 8" id="KW-0496">Mitochondrion</keyword>
<organism evidence="9 10">
    <name type="scientific">Stentor coeruleus</name>
    <dbReference type="NCBI Taxonomy" id="5963"/>
    <lineage>
        <taxon>Eukaryota</taxon>
        <taxon>Sar</taxon>
        <taxon>Alveolata</taxon>
        <taxon>Ciliophora</taxon>
        <taxon>Postciliodesmatophora</taxon>
        <taxon>Heterotrichea</taxon>
        <taxon>Heterotrichida</taxon>
        <taxon>Stentoridae</taxon>
        <taxon>Stentor</taxon>
    </lineage>
</organism>
<keyword evidence="7 8" id="KW-0472">Membrane</keyword>
<comment type="caution">
    <text evidence="9">The sequence shown here is derived from an EMBL/GenBank/DDBJ whole genome shotgun (WGS) entry which is preliminary data.</text>
</comment>
<keyword evidence="8" id="KW-0813">Transport</keyword>
<evidence type="ECO:0000256" key="3">
    <source>
        <dbReference type="ARBA" id="ARBA00022692"/>
    </source>
</evidence>
<evidence type="ECO:0000256" key="5">
    <source>
        <dbReference type="ARBA" id="ARBA00022989"/>
    </source>
</evidence>
<evidence type="ECO:0000256" key="2">
    <source>
        <dbReference type="ARBA" id="ARBA00008444"/>
    </source>
</evidence>
<keyword evidence="8" id="KW-0653">Protein transport</keyword>
<keyword evidence="10" id="KW-1185">Reference proteome</keyword>
<comment type="similarity">
    <text evidence="2 8">Belongs to the Tim17/Tim22/Tim23 family.</text>
</comment>
<keyword evidence="5 8" id="KW-1133">Transmembrane helix</keyword>
<dbReference type="GO" id="GO:0045039">
    <property type="term" value="P:protein insertion into mitochondrial inner membrane"/>
    <property type="evidence" value="ECO:0007669"/>
    <property type="project" value="UniProtKB-UniRule"/>
</dbReference>
<dbReference type="GO" id="GO:0008320">
    <property type="term" value="F:protein transmembrane transporter activity"/>
    <property type="evidence" value="ECO:0007669"/>
    <property type="project" value="UniProtKB-UniRule"/>
</dbReference>
<evidence type="ECO:0000256" key="4">
    <source>
        <dbReference type="ARBA" id="ARBA00022792"/>
    </source>
</evidence>
<gene>
    <name evidence="9" type="ORF">SteCoe_28733</name>
</gene>
<dbReference type="Proteomes" id="UP000187209">
    <property type="component" value="Unassembled WGS sequence"/>
</dbReference>
<dbReference type="PANTHER" id="PTHR14110:SF0">
    <property type="entry name" value="MITOCHONDRIAL IMPORT INNER MEMBRANE TRANSLOCASE SUBUNIT TIM22"/>
    <property type="match status" value="1"/>
</dbReference>
<dbReference type="PANTHER" id="PTHR14110">
    <property type="entry name" value="MITOCHONDRIAL IMPORT INNER MEMBRANE TRANSLOCASE SUBUNIT TIM22"/>
    <property type="match status" value="1"/>
</dbReference>
<feature type="transmembrane region" description="Helical" evidence="8">
    <location>
        <begin position="58"/>
        <end position="79"/>
    </location>
</feature>
<comment type="subunit">
    <text evidence="8">Component of the TIM22 complex.</text>
</comment>
<evidence type="ECO:0000313" key="9">
    <source>
        <dbReference type="EMBL" id="OMJ72752.1"/>
    </source>
</evidence>
<evidence type="ECO:0000256" key="8">
    <source>
        <dbReference type="RuleBase" id="RU367038"/>
    </source>
</evidence>